<sequence>MPIVGSGGNIPTEGSKFLSKRTEGHDLIYGSIQLNFVVVDHQHKVLGLELGSTHDSFPALAFIETPFTADDIGPPLLVCKLGGHRHTQPDRKAMAEGSGGHVDSRKLVHAWMALQA</sequence>
<evidence type="ECO:0000313" key="1">
    <source>
        <dbReference type="EMBL" id="MPM73487.1"/>
    </source>
</evidence>
<dbReference type="EMBL" id="VSSQ01025393">
    <property type="protein sequence ID" value="MPM73487.1"/>
    <property type="molecule type" value="Genomic_DNA"/>
</dbReference>
<reference evidence="1" key="1">
    <citation type="submission" date="2019-08" db="EMBL/GenBank/DDBJ databases">
        <authorList>
            <person name="Kucharzyk K."/>
            <person name="Murdoch R.W."/>
            <person name="Higgins S."/>
            <person name="Loffler F."/>
        </authorList>
    </citation>
    <scope>NUCLEOTIDE SEQUENCE</scope>
</reference>
<dbReference type="AlphaFoldDB" id="A0A645C826"/>
<name>A0A645C826_9ZZZZ</name>
<proteinExistence type="predicted"/>
<comment type="caution">
    <text evidence="1">The sequence shown here is derived from an EMBL/GenBank/DDBJ whole genome shotgun (WGS) entry which is preliminary data.</text>
</comment>
<protein>
    <submittedName>
        <fullName evidence="1">Uncharacterized protein</fullName>
    </submittedName>
</protein>
<organism evidence="1">
    <name type="scientific">bioreactor metagenome</name>
    <dbReference type="NCBI Taxonomy" id="1076179"/>
    <lineage>
        <taxon>unclassified sequences</taxon>
        <taxon>metagenomes</taxon>
        <taxon>ecological metagenomes</taxon>
    </lineage>
</organism>
<gene>
    <name evidence="1" type="ORF">SDC9_120467</name>
</gene>
<accession>A0A645C826</accession>